<dbReference type="EMBL" id="CATNWA010018046">
    <property type="protein sequence ID" value="CAI9604935.1"/>
    <property type="molecule type" value="Genomic_DNA"/>
</dbReference>
<name>A0ABN9G9W7_9NEOB</name>
<sequence>MQGTGRPDIMNAGETRPGYSGCRVLGQHIVDAGSWV</sequence>
<dbReference type="Proteomes" id="UP001162483">
    <property type="component" value="Unassembled WGS sequence"/>
</dbReference>
<protein>
    <submittedName>
        <fullName evidence="1">Uncharacterized protein</fullName>
    </submittedName>
</protein>
<comment type="caution">
    <text evidence="1">The sequence shown here is derived from an EMBL/GenBank/DDBJ whole genome shotgun (WGS) entry which is preliminary data.</text>
</comment>
<proteinExistence type="predicted"/>
<evidence type="ECO:0000313" key="2">
    <source>
        <dbReference type="Proteomes" id="UP001162483"/>
    </source>
</evidence>
<evidence type="ECO:0000313" key="1">
    <source>
        <dbReference type="EMBL" id="CAI9604935.1"/>
    </source>
</evidence>
<keyword evidence="2" id="KW-1185">Reference proteome</keyword>
<organism evidence="1 2">
    <name type="scientific">Staurois parvus</name>
    <dbReference type="NCBI Taxonomy" id="386267"/>
    <lineage>
        <taxon>Eukaryota</taxon>
        <taxon>Metazoa</taxon>
        <taxon>Chordata</taxon>
        <taxon>Craniata</taxon>
        <taxon>Vertebrata</taxon>
        <taxon>Euteleostomi</taxon>
        <taxon>Amphibia</taxon>
        <taxon>Batrachia</taxon>
        <taxon>Anura</taxon>
        <taxon>Neobatrachia</taxon>
        <taxon>Ranoidea</taxon>
        <taxon>Ranidae</taxon>
        <taxon>Staurois</taxon>
    </lineage>
</organism>
<gene>
    <name evidence="1" type="ORF">SPARVUS_LOCUS13523280</name>
</gene>
<accession>A0ABN9G9W7</accession>
<reference evidence="1" key="1">
    <citation type="submission" date="2023-05" db="EMBL/GenBank/DDBJ databases">
        <authorList>
            <person name="Stuckert A."/>
        </authorList>
    </citation>
    <scope>NUCLEOTIDE SEQUENCE</scope>
</reference>